<feature type="compositionally biased region" description="Basic and acidic residues" evidence="1">
    <location>
        <begin position="1"/>
        <end position="12"/>
    </location>
</feature>
<feature type="compositionally biased region" description="Polar residues" evidence="1">
    <location>
        <begin position="141"/>
        <end position="153"/>
    </location>
</feature>
<gene>
    <name evidence="2" type="ORF">BD626DRAFT_264023</name>
</gene>
<evidence type="ECO:0000313" key="3">
    <source>
        <dbReference type="Proteomes" id="UP000320762"/>
    </source>
</evidence>
<feature type="compositionally biased region" description="Basic and acidic residues" evidence="1">
    <location>
        <begin position="118"/>
        <end position="131"/>
    </location>
</feature>
<organism evidence="2 3">
    <name type="scientific">Schizophyllum amplum</name>
    <dbReference type="NCBI Taxonomy" id="97359"/>
    <lineage>
        <taxon>Eukaryota</taxon>
        <taxon>Fungi</taxon>
        <taxon>Dikarya</taxon>
        <taxon>Basidiomycota</taxon>
        <taxon>Agaricomycotina</taxon>
        <taxon>Agaricomycetes</taxon>
        <taxon>Agaricomycetidae</taxon>
        <taxon>Agaricales</taxon>
        <taxon>Schizophyllaceae</taxon>
        <taxon>Schizophyllum</taxon>
    </lineage>
</organism>
<evidence type="ECO:0000256" key="1">
    <source>
        <dbReference type="SAM" id="MobiDB-lite"/>
    </source>
</evidence>
<keyword evidence="3" id="KW-1185">Reference proteome</keyword>
<proteinExistence type="predicted"/>
<sequence>MGLRTEGLEGRTRSIASTRHPLAEPVSLWRDQRRGRRGRAWQTWARARRPKEDQEPMGGAEEDQGRGRDKQSTQGTPSSRSNLVIDWHLSSSFGEFGVRPETSHEATDRRIDVCGPEKAARADGTARREPRFAASIVSPGAESSGSSQRGAVV</sequence>
<evidence type="ECO:0000313" key="2">
    <source>
        <dbReference type="EMBL" id="TRM63999.1"/>
    </source>
</evidence>
<accession>A0A550CGS5</accession>
<dbReference type="AlphaFoldDB" id="A0A550CGS5"/>
<reference evidence="2 3" key="1">
    <citation type="journal article" date="2019" name="New Phytol.">
        <title>Comparative genomics reveals unique wood-decay strategies and fruiting body development in the Schizophyllaceae.</title>
        <authorList>
            <person name="Almasi E."/>
            <person name="Sahu N."/>
            <person name="Krizsan K."/>
            <person name="Balint B."/>
            <person name="Kovacs G.M."/>
            <person name="Kiss B."/>
            <person name="Cseklye J."/>
            <person name="Drula E."/>
            <person name="Henrissat B."/>
            <person name="Nagy I."/>
            <person name="Chovatia M."/>
            <person name="Adam C."/>
            <person name="LaButti K."/>
            <person name="Lipzen A."/>
            <person name="Riley R."/>
            <person name="Grigoriev I.V."/>
            <person name="Nagy L.G."/>
        </authorList>
    </citation>
    <scope>NUCLEOTIDE SEQUENCE [LARGE SCALE GENOMIC DNA]</scope>
    <source>
        <strain evidence="2 3">NL-1724</strain>
    </source>
</reference>
<comment type="caution">
    <text evidence="2">The sequence shown here is derived from an EMBL/GenBank/DDBJ whole genome shotgun (WGS) entry which is preliminary data.</text>
</comment>
<feature type="region of interest" description="Disordered" evidence="1">
    <location>
        <begin position="1"/>
        <end position="84"/>
    </location>
</feature>
<feature type="compositionally biased region" description="Polar residues" evidence="1">
    <location>
        <begin position="72"/>
        <end position="82"/>
    </location>
</feature>
<feature type="region of interest" description="Disordered" evidence="1">
    <location>
        <begin position="116"/>
        <end position="153"/>
    </location>
</feature>
<name>A0A550CGS5_9AGAR</name>
<protein>
    <submittedName>
        <fullName evidence="2">Uncharacterized protein</fullName>
    </submittedName>
</protein>
<dbReference type="EMBL" id="VDMD01000008">
    <property type="protein sequence ID" value="TRM63999.1"/>
    <property type="molecule type" value="Genomic_DNA"/>
</dbReference>
<dbReference type="Proteomes" id="UP000320762">
    <property type="component" value="Unassembled WGS sequence"/>
</dbReference>